<evidence type="ECO:0008006" key="4">
    <source>
        <dbReference type="Google" id="ProtNLM"/>
    </source>
</evidence>
<comment type="caution">
    <text evidence="2">The sequence shown here is derived from an EMBL/GenBank/DDBJ whole genome shotgun (WGS) entry which is preliminary data.</text>
</comment>
<evidence type="ECO:0000313" key="3">
    <source>
        <dbReference type="Proteomes" id="UP000316095"/>
    </source>
</evidence>
<dbReference type="AlphaFoldDB" id="A0A5C5XK04"/>
<feature type="transmembrane region" description="Helical" evidence="1">
    <location>
        <begin position="20"/>
        <end position="47"/>
    </location>
</feature>
<dbReference type="Proteomes" id="UP000316095">
    <property type="component" value="Unassembled WGS sequence"/>
</dbReference>
<evidence type="ECO:0000256" key="1">
    <source>
        <dbReference type="SAM" id="Phobius"/>
    </source>
</evidence>
<proteinExistence type="predicted"/>
<organism evidence="2 3">
    <name type="scientific">Rubinisphaera italica</name>
    <dbReference type="NCBI Taxonomy" id="2527969"/>
    <lineage>
        <taxon>Bacteria</taxon>
        <taxon>Pseudomonadati</taxon>
        <taxon>Planctomycetota</taxon>
        <taxon>Planctomycetia</taxon>
        <taxon>Planctomycetales</taxon>
        <taxon>Planctomycetaceae</taxon>
        <taxon>Rubinisphaera</taxon>
    </lineage>
</organism>
<keyword evidence="1" id="KW-0472">Membrane</keyword>
<dbReference type="RefSeq" id="WP_146504569.1">
    <property type="nucleotide sequence ID" value="NZ_SJPG01000001.1"/>
</dbReference>
<keyword evidence="3" id="KW-1185">Reference proteome</keyword>
<gene>
    <name evidence="2" type="ORF">Pan54_34860</name>
</gene>
<keyword evidence="1" id="KW-0812">Transmembrane</keyword>
<keyword evidence="1" id="KW-1133">Transmembrane helix</keyword>
<reference evidence="2 3" key="1">
    <citation type="submission" date="2019-02" db="EMBL/GenBank/DDBJ databases">
        <title>Deep-cultivation of Planctomycetes and their phenomic and genomic characterization uncovers novel biology.</title>
        <authorList>
            <person name="Wiegand S."/>
            <person name="Jogler M."/>
            <person name="Boedeker C."/>
            <person name="Pinto D."/>
            <person name="Vollmers J."/>
            <person name="Rivas-Marin E."/>
            <person name="Kohn T."/>
            <person name="Peeters S.H."/>
            <person name="Heuer A."/>
            <person name="Rast P."/>
            <person name="Oberbeckmann S."/>
            <person name="Bunk B."/>
            <person name="Jeske O."/>
            <person name="Meyerdierks A."/>
            <person name="Storesund J.E."/>
            <person name="Kallscheuer N."/>
            <person name="Luecker S."/>
            <person name="Lage O.M."/>
            <person name="Pohl T."/>
            <person name="Merkel B.J."/>
            <person name="Hornburger P."/>
            <person name="Mueller R.-W."/>
            <person name="Bruemmer F."/>
            <person name="Labrenz M."/>
            <person name="Spormann A.M."/>
            <person name="Op Den Camp H."/>
            <person name="Overmann J."/>
            <person name="Amann R."/>
            <person name="Jetten M.S.M."/>
            <person name="Mascher T."/>
            <person name="Medema M.H."/>
            <person name="Devos D.P."/>
            <person name="Kaster A.-K."/>
            <person name="Ovreas L."/>
            <person name="Rohde M."/>
            <person name="Galperin M.Y."/>
            <person name="Jogler C."/>
        </authorList>
    </citation>
    <scope>NUCLEOTIDE SEQUENCE [LARGE SCALE GENOMIC DNA]</scope>
    <source>
        <strain evidence="2 3">Pan54</strain>
    </source>
</reference>
<accession>A0A5C5XK04</accession>
<sequence>MPLNRPPLMSQWQTYVFYSYMAICTGMMFLAGGLATIPLGLCGAGAVANNHRSKGHNVFNPYMKLLPLDLVNASPPPPWNDGGLTSVSGRN</sequence>
<evidence type="ECO:0000313" key="2">
    <source>
        <dbReference type="EMBL" id="TWT62741.1"/>
    </source>
</evidence>
<name>A0A5C5XK04_9PLAN</name>
<dbReference type="EMBL" id="SJPG01000001">
    <property type="protein sequence ID" value="TWT62741.1"/>
    <property type="molecule type" value="Genomic_DNA"/>
</dbReference>
<protein>
    <recommendedName>
        <fullName evidence="4">Transmembrane protein</fullName>
    </recommendedName>
</protein>